<dbReference type="AlphaFoldDB" id="A0A422MRV4"/>
<dbReference type="EMBL" id="MKKU01001344">
    <property type="protein sequence ID" value="RNE95939.1"/>
    <property type="molecule type" value="Genomic_DNA"/>
</dbReference>
<organism evidence="2 3">
    <name type="scientific">Trypanosoma conorhini</name>
    <dbReference type="NCBI Taxonomy" id="83891"/>
    <lineage>
        <taxon>Eukaryota</taxon>
        <taxon>Discoba</taxon>
        <taxon>Euglenozoa</taxon>
        <taxon>Kinetoplastea</taxon>
        <taxon>Metakinetoplastina</taxon>
        <taxon>Trypanosomatida</taxon>
        <taxon>Trypanosomatidae</taxon>
        <taxon>Trypanosoma</taxon>
    </lineage>
</organism>
<evidence type="ECO:0000256" key="1">
    <source>
        <dbReference type="SAM" id="Phobius"/>
    </source>
</evidence>
<accession>A0A422MRV4</accession>
<keyword evidence="3" id="KW-1185">Reference proteome</keyword>
<proteinExistence type="predicted"/>
<sequence length="163" mass="18194">MFPPPFLFFSHLLPARFCCAGHLPLPVALLCVAFSPSTHLFFFLWPVAAAPKHNINRSTAKGGTVRLPAMRFWQSQTREVERRKAAGLPAVDEMRRFRMLVCCLFCSICTSLVYAFDLFTTQFVERFHLGVGDQAAISAVWGWCSATSRCRTASCSTTPAPFP</sequence>
<keyword evidence="1" id="KW-0812">Transmembrane</keyword>
<dbReference type="GeneID" id="40323792"/>
<gene>
    <name evidence="2" type="ORF">Tco025E_10181</name>
</gene>
<name>A0A422MRV4_9TRYP</name>
<dbReference type="RefSeq" id="XP_029223204.1">
    <property type="nucleotide sequence ID" value="XM_029376966.1"/>
</dbReference>
<feature type="transmembrane region" description="Helical" evidence="1">
    <location>
        <begin position="27"/>
        <end position="48"/>
    </location>
</feature>
<feature type="transmembrane region" description="Helical" evidence="1">
    <location>
        <begin position="97"/>
        <end position="116"/>
    </location>
</feature>
<keyword evidence="1" id="KW-1133">Transmembrane helix</keyword>
<keyword evidence="1" id="KW-0472">Membrane</keyword>
<dbReference type="InterPro" id="IPR036259">
    <property type="entry name" value="MFS_trans_sf"/>
</dbReference>
<reference evidence="2 3" key="1">
    <citation type="journal article" date="2018" name="BMC Genomics">
        <title>Genomic comparison of Trypanosoma conorhini and Trypanosoma rangeli to Trypanosoma cruzi strains of high and low virulence.</title>
        <authorList>
            <person name="Bradwell K.R."/>
            <person name="Koparde V.N."/>
            <person name="Matveyev A.V."/>
            <person name="Serrano M.G."/>
            <person name="Alves J.M."/>
            <person name="Parikh H."/>
            <person name="Huang B."/>
            <person name="Lee V."/>
            <person name="Espinosa-Alvarez O."/>
            <person name="Ortiz P.A."/>
            <person name="Costa-Martins A.G."/>
            <person name="Teixeira M.M."/>
            <person name="Buck G.A."/>
        </authorList>
    </citation>
    <scope>NUCLEOTIDE SEQUENCE [LARGE SCALE GENOMIC DNA]</scope>
    <source>
        <strain evidence="2 3">025E</strain>
    </source>
</reference>
<dbReference type="Proteomes" id="UP000284403">
    <property type="component" value="Unassembled WGS sequence"/>
</dbReference>
<dbReference type="SUPFAM" id="SSF103473">
    <property type="entry name" value="MFS general substrate transporter"/>
    <property type="match status" value="1"/>
</dbReference>
<evidence type="ECO:0000313" key="2">
    <source>
        <dbReference type="EMBL" id="RNE95939.1"/>
    </source>
</evidence>
<protein>
    <submittedName>
        <fullName evidence="2">Uncharacterized protein</fullName>
    </submittedName>
</protein>
<comment type="caution">
    <text evidence="2">The sequence shown here is derived from an EMBL/GenBank/DDBJ whole genome shotgun (WGS) entry which is preliminary data.</text>
</comment>
<evidence type="ECO:0000313" key="3">
    <source>
        <dbReference type="Proteomes" id="UP000284403"/>
    </source>
</evidence>